<sequence length="248" mass="28169">GHASEGAAFTKAGECAVLCLACPHPGKNLLEDWCDTLSDKQWLYQLFIVINVNFHLKHKKVLTDVCLNKGYTYFVDEKDYKMHLAKFDTLIHEDQSTCNNHNTVKSENLKKSTGTAASSVITHDMKWPCSVGDLQKGERYININYLFWSSLAKHTTADIVVSYDIACQWSTNIWAQFVRYNFIFDPTKCVFVFLMPKFHLPAHQQACQVGYLFNYTKQVGRTDGKAIEHSWSATNLFTSSTKEMGLGS</sequence>
<keyword evidence="2" id="KW-1185">Reference proteome</keyword>
<dbReference type="EMBL" id="KZ110613">
    <property type="protein sequence ID" value="OSX56476.1"/>
    <property type="molecule type" value="Genomic_DNA"/>
</dbReference>
<protein>
    <recommendedName>
        <fullName evidence="3">CxC2-like cysteine cluster KDZ transposase-associated domain-containing protein</fullName>
    </recommendedName>
</protein>
<accession>A0A1X6MJR8</accession>
<name>A0A1X6MJR8_9APHY</name>
<dbReference type="STRING" id="670580.A0A1X6MJR8"/>
<reference evidence="1 2" key="1">
    <citation type="submission" date="2017-04" db="EMBL/GenBank/DDBJ databases">
        <title>Genome Sequence of the Model Brown-Rot Fungus Postia placenta SB12.</title>
        <authorList>
            <consortium name="DOE Joint Genome Institute"/>
            <person name="Gaskell J."/>
            <person name="Kersten P."/>
            <person name="Larrondo L.F."/>
            <person name="Canessa P."/>
            <person name="Martinez D."/>
            <person name="Hibbett D."/>
            <person name="Schmoll M."/>
            <person name="Kubicek C.P."/>
            <person name="Martinez A.T."/>
            <person name="Yadav J."/>
            <person name="Master E."/>
            <person name="Magnuson J.K."/>
            <person name="James T."/>
            <person name="Yaver D."/>
            <person name="Berka R."/>
            <person name="Labutti K."/>
            <person name="Lipzen A."/>
            <person name="Aerts A."/>
            <person name="Barry K."/>
            <person name="Henrissat B."/>
            <person name="Blanchette R."/>
            <person name="Grigoriev I."/>
            <person name="Cullen D."/>
        </authorList>
    </citation>
    <scope>NUCLEOTIDE SEQUENCE [LARGE SCALE GENOMIC DNA]</scope>
    <source>
        <strain evidence="1 2">MAD-698-R-SB12</strain>
    </source>
</reference>
<dbReference type="GeneID" id="36332423"/>
<dbReference type="OrthoDB" id="3257768at2759"/>
<dbReference type="RefSeq" id="XP_024333270.1">
    <property type="nucleotide sequence ID" value="XM_024487474.1"/>
</dbReference>
<proteinExistence type="predicted"/>
<gene>
    <name evidence="1" type="ORF">POSPLADRAFT_1159894</name>
</gene>
<feature type="non-terminal residue" evidence="1">
    <location>
        <position position="1"/>
    </location>
</feature>
<dbReference type="AlphaFoldDB" id="A0A1X6MJR8"/>
<evidence type="ECO:0000313" key="2">
    <source>
        <dbReference type="Proteomes" id="UP000194127"/>
    </source>
</evidence>
<dbReference type="Pfam" id="PF18758">
    <property type="entry name" value="KDZ"/>
    <property type="match status" value="1"/>
</dbReference>
<evidence type="ECO:0008006" key="3">
    <source>
        <dbReference type="Google" id="ProtNLM"/>
    </source>
</evidence>
<evidence type="ECO:0000313" key="1">
    <source>
        <dbReference type="EMBL" id="OSX56476.1"/>
    </source>
</evidence>
<dbReference type="InterPro" id="IPR040521">
    <property type="entry name" value="KDZ"/>
</dbReference>
<organism evidence="1 2">
    <name type="scientific">Postia placenta MAD-698-R-SB12</name>
    <dbReference type="NCBI Taxonomy" id="670580"/>
    <lineage>
        <taxon>Eukaryota</taxon>
        <taxon>Fungi</taxon>
        <taxon>Dikarya</taxon>
        <taxon>Basidiomycota</taxon>
        <taxon>Agaricomycotina</taxon>
        <taxon>Agaricomycetes</taxon>
        <taxon>Polyporales</taxon>
        <taxon>Adustoporiaceae</taxon>
        <taxon>Rhodonia</taxon>
    </lineage>
</organism>
<dbReference type="Proteomes" id="UP000194127">
    <property type="component" value="Unassembled WGS sequence"/>
</dbReference>